<reference evidence="2" key="1">
    <citation type="submission" date="2024-07" db="EMBL/GenBank/DDBJ databases">
        <title>Two chromosome-level genome assemblies of Korean endemic species Abeliophyllum distichum and Forsythia ovata (Oleaceae).</title>
        <authorList>
            <person name="Jang H."/>
        </authorList>
    </citation>
    <scope>NUCLEOTIDE SEQUENCE [LARGE SCALE GENOMIC DNA]</scope>
</reference>
<protein>
    <submittedName>
        <fullName evidence="1">Uncharacterized protein</fullName>
    </submittedName>
</protein>
<proteinExistence type="predicted"/>
<accession>A0ABD1W217</accession>
<dbReference type="Proteomes" id="UP001604336">
    <property type="component" value="Unassembled WGS sequence"/>
</dbReference>
<comment type="caution">
    <text evidence="1">The sequence shown here is derived from an EMBL/GenBank/DDBJ whole genome shotgun (WGS) entry which is preliminary data.</text>
</comment>
<dbReference type="EMBL" id="JBFOLK010000001">
    <property type="protein sequence ID" value="KAL2542540.1"/>
    <property type="molecule type" value="Genomic_DNA"/>
</dbReference>
<organism evidence="1 2">
    <name type="scientific">Abeliophyllum distichum</name>
    <dbReference type="NCBI Taxonomy" id="126358"/>
    <lineage>
        <taxon>Eukaryota</taxon>
        <taxon>Viridiplantae</taxon>
        <taxon>Streptophyta</taxon>
        <taxon>Embryophyta</taxon>
        <taxon>Tracheophyta</taxon>
        <taxon>Spermatophyta</taxon>
        <taxon>Magnoliopsida</taxon>
        <taxon>eudicotyledons</taxon>
        <taxon>Gunneridae</taxon>
        <taxon>Pentapetalae</taxon>
        <taxon>asterids</taxon>
        <taxon>lamiids</taxon>
        <taxon>Lamiales</taxon>
        <taxon>Oleaceae</taxon>
        <taxon>Forsythieae</taxon>
        <taxon>Abeliophyllum</taxon>
    </lineage>
</organism>
<gene>
    <name evidence="1" type="ORF">Adt_03518</name>
</gene>
<evidence type="ECO:0000313" key="1">
    <source>
        <dbReference type="EMBL" id="KAL2542540.1"/>
    </source>
</evidence>
<name>A0ABD1W217_9LAMI</name>
<dbReference type="AlphaFoldDB" id="A0ABD1W217"/>
<evidence type="ECO:0000313" key="2">
    <source>
        <dbReference type="Proteomes" id="UP001604336"/>
    </source>
</evidence>
<keyword evidence="2" id="KW-1185">Reference proteome</keyword>
<sequence length="170" mass="19545">MPVLCIKEKLGCPIKGHREPLDRVDSKLTDNAVFVRPALKEFRAITSIHHLDMKFSTKSGVVTIKGDQRRFKECYLNYVQKTTHRAVSNHIMMVDIEIDETMAEVVMNVEQVLVDNEMKNLEDVLVIDDDINSRITKSESQAFPMEKLKSFLSAQMVPKYSKLETTCLRK</sequence>